<sequence length="411" mass="45902">MGDQMGDRASMRNKLTAVQVKKAGDGKHYDGGGLVLVRKGGVGKWVFRYSHLGRRREMGIGSQAELTLADARRIRDQWASELAKGHDPIDSRNAQRAAERDAVSREDPTLEDMAIEAFEARKASLRGEGTRGRWMSPLDLHVIPKIGRKRMSKIHQKDIKDALSPIWRKKHPTAQKAINRIRIVFTHARLAGFDCDPFTVHAAEHMLGVVKHEPRHVPATRWQDIPDLYQALTQRGNHASCLALRWAILTVVRSMAVRGARFDEIEGDVWTVPVDRIKGHEGRVREFRVPLSAEAQAVAKLCSEFSDNLLFPGLRGTPISDVAVNKMLRSTGIEGTLHGLRTSFRTWVQDNQVCTYEVAETVLGHTIGNKVERSYARSDLLEPRRVVLDAWARFATGQDAKVVPISAGKSG</sequence>
<feature type="region of interest" description="Disordered" evidence="5">
    <location>
        <begin position="83"/>
        <end position="107"/>
    </location>
</feature>
<dbReference type="InterPro" id="IPR002104">
    <property type="entry name" value="Integrase_catalytic"/>
</dbReference>
<dbReference type="InterPro" id="IPR013762">
    <property type="entry name" value="Integrase-like_cat_sf"/>
</dbReference>
<dbReference type="InterPro" id="IPR053876">
    <property type="entry name" value="Phage_int_M"/>
</dbReference>
<keyword evidence="8" id="KW-1185">Reference proteome</keyword>
<dbReference type="Gene3D" id="1.10.443.10">
    <property type="entry name" value="Intergrase catalytic core"/>
    <property type="match status" value="1"/>
</dbReference>
<protein>
    <submittedName>
        <fullName evidence="7">Integrase</fullName>
    </submittedName>
</protein>
<dbReference type="PANTHER" id="PTHR30629:SF2">
    <property type="entry name" value="PROPHAGE INTEGRASE INTS-RELATED"/>
    <property type="match status" value="1"/>
</dbReference>
<dbReference type="EMBL" id="BNCH01000001">
    <property type="protein sequence ID" value="GHE88186.1"/>
    <property type="molecule type" value="Genomic_DNA"/>
</dbReference>
<feature type="compositionally biased region" description="Basic and acidic residues" evidence="5">
    <location>
        <begin position="97"/>
        <end position="107"/>
    </location>
</feature>
<dbReference type="Proteomes" id="UP000609802">
    <property type="component" value="Unassembled WGS sequence"/>
</dbReference>
<evidence type="ECO:0000256" key="1">
    <source>
        <dbReference type="ARBA" id="ARBA00008857"/>
    </source>
</evidence>
<dbReference type="Pfam" id="PF00589">
    <property type="entry name" value="Phage_integrase"/>
    <property type="match status" value="1"/>
</dbReference>
<dbReference type="InterPro" id="IPR025166">
    <property type="entry name" value="Integrase_DNA_bind_dom"/>
</dbReference>
<evidence type="ECO:0000313" key="8">
    <source>
        <dbReference type="Proteomes" id="UP000609802"/>
    </source>
</evidence>
<evidence type="ECO:0000256" key="3">
    <source>
        <dbReference type="ARBA" id="ARBA00023125"/>
    </source>
</evidence>
<dbReference type="Gene3D" id="3.30.160.390">
    <property type="entry name" value="Integrase, DNA-binding domain"/>
    <property type="match status" value="1"/>
</dbReference>
<dbReference type="SUPFAM" id="SSF56349">
    <property type="entry name" value="DNA breaking-rejoining enzymes"/>
    <property type="match status" value="1"/>
</dbReference>
<dbReference type="InterPro" id="IPR011010">
    <property type="entry name" value="DNA_brk_join_enz"/>
</dbReference>
<dbReference type="Gene3D" id="1.10.150.130">
    <property type="match status" value="1"/>
</dbReference>
<dbReference type="PROSITE" id="PS51898">
    <property type="entry name" value="TYR_RECOMBINASE"/>
    <property type="match status" value="1"/>
</dbReference>
<evidence type="ECO:0000256" key="5">
    <source>
        <dbReference type="SAM" id="MobiDB-lite"/>
    </source>
</evidence>
<evidence type="ECO:0000313" key="7">
    <source>
        <dbReference type="EMBL" id="GHE88186.1"/>
    </source>
</evidence>
<dbReference type="Pfam" id="PF13356">
    <property type="entry name" value="Arm-DNA-bind_3"/>
    <property type="match status" value="1"/>
</dbReference>
<accession>A0ABQ3IPZ5</accession>
<proteinExistence type="inferred from homology"/>
<gene>
    <name evidence="7" type="ORF">GCM10016455_05380</name>
</gene>
<name>A0ABQ3IPZ5_9RHOB</name>
<comment type="similarity">
    <text evidence="1">Belongs to the 'phage' integrase family.</text>
</comment>
<keyword evidence="2" id="KW-0229">DNA integration</keyword>
<dbReference type="Pfam" id="PF22022">
    <property type="entry name" value="Phage_int_M"/>
    <property type="match status" value="1"/>
</dbReference>
<dbReference type="CDD" id="cd00801">
    <property type="entry name" value="INT_P4_C"/>
    <property type="match status" value="1"/>
</dbReference>
<keyword evidence="3" id="KW-0238">DNA-binding</keyword>
<dbReference type="InterPro" id="IPR050808">
    <property type="entry name" value="Phage_Integrase"/>
</dbReference>
<dbReference type="InterPro" id="IPR010998">
    <property type="entry name" value="Integrase_recombinase_N"/>
</dbReference>
<dbReference type="InterPro" id="IPR038488">
    <property type="entry name" value="Integrase_DNA-bd_sf"/>
</dbReference>
<keyword evidence="4" id="KW-0233">DNA recombination</keyword>
<reference evidence="8" key="1">
    <citation type="journal article" date="2019" name="Int. J. Syst. Evol. Microbiol.">
        <title>The Global Catalogue of Microorganisms (GCM) 10K type strain sequencing project: providing services to taxonomists for standard genome sequencing and annotation.</title>
        <authorList>
            <consortium name="The Broad Institute Genomics Platform"/>
            <consortium name="The Broad Institute Genome Sequencing Center for Infectious Disease"/>
            <person name="Wu L."/>
            <person name="Ma J."/>
        </authorList>
    </citation>
    <scope>NUCLEOTIDE SEQUENCE [LARGE SCALE GENOMIC DNA]</scope>
    <source>
        <strain evidence="8">KCTC 42443</strain>
    </source>
</reference>
<evidence type="ECO:0000259" key="6">
    <source>
        <dbReference type="PROSITE" id="PS51898"/>
    </source>
</evidence>
<evidence type="ECO:0000256" key="4">
    <source>
        <dbReference type="ARBA" id="ARBA00023172"/>
    </source>
</evidence>
<feature type="domain" description="Tyr recombinase" evidence="6">
    <location>
        <begin position="215"/>
        <end position="388"/>
    </location>
</feature>
<comment type="caution">
    <text evidence="7">The sequence shown here is derived from an EMBL/GenBank/DDBJ whole genome shotgun (WGS) entry which is preliminary data.</text>
</comment>
<dbReference type="PANTHER" id="PTHR30629">
    <property type="entry name" value="PROPHAGE INTEGRASE"/>
    <property type="match status" value="1"/>
</dbReference>
<evidence type="ECO:0000256" key="2">
    <source>
        <dbReference type="ARBA" id="ARBA00022908"/>
    </source>
</evidence>
<organism evidence="7 8">
    <name type="scientific">Aliiroseovarius zhejiangensis</name>
    <dbReference type="NCBI Taxonomy" id="1632025"/>
    <lineage>
        <taxon>Bacteria</taxon>
        <taxon>Pseudomonadati</taxon>
        <taxon>Pseudomonadota</taxon>
        <taxon>Alphaproteobacteria</taxon>
        <taxon>Rhodobacterales</taxon>
        <taxon>Paracoccaceae</taxon>
        <taxon>Aliiroseovarius</taxon>
    </lineage>
</organism>